<protein>
    <recommendedName>
        <fullName evidence="3">DUF155 domain-containing protein</fullName>
    </recommendedName>
</protein>
<gene>
    <name evidence="4" type="ORF">CYY_009155</name>
</gene>
<dbReference type="InterPro" id="IPR003734">
    <property type="entry name" value="DUF155"/>
</dbReference>
<dbReference type="Proteomes" id="UP000695562">
    <property type="component" value="Unassembled WGS sequence"/>
</dbReference>
<feature type="region of interest" description="Disordered" evidence="2">
    <location>
        <begin position="46"/>
        <end position="71"/>
    </location>
</feature>
<evidence type="ECO:0000256" key="1">
    <source>
        <dbReference type="ARBA" id="ARBA00008306"/>
    </source>
</evidence>
<evidence type="ECO:0000313" key="5">
    <source>
        <dbReference type="Proteomes" id="UP000695562"/>
    </source>
</evidence>
<sequence>MNSLFRFVKPNNNKIGLLFSNRAILSTTTTPPTSFLFKKSYSSSTTITNKEKQEKQENNNNHNNNNNHKNEKEINLIKNSYNSGGYITRHKLKKQQREKSKDDIELCKVICTARSYSKDISNLPDGFIMRQVFMPSKALWIKHKESDEDAFIFPSHGVVVSWGLPNLNEVLQWLKAYENEPLKIHQTDTYKYITSEANRFEITKRDELLNLSQNQEERDIEKFSISYAFAQSVGLFFIEDYITQLGDNADKIHLAPKADMLKQLREQMRIKSFLNLRSDIIDTPEHFWEHPEGEGIYRFVRQHCEIDKRVRILNEKLNLINEIYEIYNLELKHDHSSFLEKIIIFLIALEIIINVAWIHPSLN</sequence>
<feature type="domain" description="DUF155" evidence="3">
    <location>
        <begin position="151"/>
        <end position="314"/>
    </location>
</feature>
<comment type="similarity">
    <text evidence="1">Belongs to the RMD1/sif2 family.</text>
</comment>
<dbReference type="EMBL" id="AJWJ01000645">
    <property type="protein sequence ID" value="KAF2069530.1"/>
    <property type="molecule type" value="Genomic_DNA"/>
</dbReference>
<name>A0A8J4PMH6_9MYCE</name>
<dbReference type="InterPro" id="IPR051624">
    <property type="entry name" value="RMD1/Sad1-interacting"/>
</dbReference>
<comment type="caution">
    <text evidence="4">The sequence shown here is derived from an EMBL/GenBank/DDBJ whole genome shotgun (WGS) entry which is preliminary data.</text>
</comment>
<proteinExistence type="inferred from homology"/>
<dbReference type="Pfam" id="PF02582">
    <property type="entry name" value="DUF155"/>
    <property type="match status" value="1"/>
</dbReference>
<feature type="compositionally biased region" description="Low complexity" evidence="2">
    <location>
        <begin position="58"/>
        <end position="67"/>
    </location>
</feature>
<evidence type="ECO:0000313" key="4">
    <source>
        <dbReference type="EMBL" id="KAF2069530.1"/>
    </source>
</evidence>
<organism evidence="4 5">
    <name type="scientific">Polysphondylium violaceum</name>
    <dbReference type="NCBI Taxonomy" id="133409"/>
    <lineage>
        <taxon>Eukaryota</taxon>
        <taxon>Amoebozoa</taxon>
        <taxon>Evosea</taxon>
        <taxon>Eumycetozoa</taxon>
        <taxon>Dictyostelia</taxon>
        <taxon>Dictyosteliales</taxon>
        <taxon>Dictyosteliaceae</taxon>
        <taxon>Polysphondylium</taxon>
    </lineage>
</organism>
<dbReference type="PANTHER" id="PTHR16255">
    <property type="entry name" value="REQUIRED FOR MEIOTIC NUCLEAR DIVISION PROTEIN 1 HOMOLOG"/>
    <property type="match status" value="1"/>
</dbReference>
<dbReference type="PANTHER" id="PTHR16255:SF1">
    <property type="entry name" value="REQUIRED FOR MEIOTIC NUCLEAR DIVISION PROTEIN 1 HOMOLOG"/>
    <property type="match status" value="1"/>
</dbReference>
<evidence type="ECO:0000259" key="3">
    <source>
        <dbReference type="Pfam" id="PF02582"/>
    </source>
</evidence>
<dbReference type="AlphaFoldDB" id="A0A8J4PMH6"/>
<evidence type="ECO:0000256" key="2">
    <source>
        <dbReference type="SAM" id="MobiDB-lite"/>
    </source>
</evidence>
<accession>A0A8J4PMH6</accession>
<dbReference type="OrthoDB" id="18302at2759"/>
<reference evidence="4" key="1">
    <citation type="submission" date="2020-01" db="EMBL/GenBank/DDBJ databases">
        <title>Development of genomics and gene disruption for Polysphondylium violaceum indicates a role for the polyketide synthase stlB in stalk morphogenesis.</title>
        <authorList>
            <person name="Narita B."/>
            <person name="Kawabe Y."/>
            <person name="Kin K."/>
            <person name="Saito T."/>
            <person name="Gibbs R."/>
            <person name="Kuspa A."/>
            <person name="Muzny D."/>
            <person name="Queller D."/>
            <person name="Richards S."/>
            <person name="Strassman J."/>
            <person name="Sucgang R."/>
            <person name="Worley K."/>
            <person name="Schaap P."/>
        </authorList>
    </citation>
    <scope>NUCLEOTIDE SEQUENCE</scope>
    <source>
        <strain evidence="4">QSvi11</strain>
    </source>
</reference>
<dbReference type="GO" id="GO:0005739">
    <property type="term" value="C:mitochondrion"/>
    <property type="evidence" value="ECO:0007669"/>
    <property type="project" value="UniProtKB-ARBA"/>
</dbReference>
<keyword evidence="5" id="KW-1185">Reference proteome</keyword>